<keyword evidence="3 5" id="KW-0472">Membrane</keyword>
<comment type="subunit">
    <text evidence="5">Self-interacts. Interacts with FtsZ.</text>
</comment>
<keyword evidence="1 5" id="KW-1003">Cell membrane</keyword>
<evidence type="ECO:0000256" key="1">
    <source>
        <dbReference type="ARBA" id="ARBA00022475"/>
    </source>
</evidence>
<evidence type="ECO:0000256" key="5">
    <source>
        <dbReference type="HAMAP-Rule" id="MF_02033"/>
    </source>
</evidence>
<dbReference type="EMBL" id="CP032999">
    <property type="protein sequence ID" value="QCI25951.1"/>
    <property type="molecule type" value="Genomic_DNA"/>
</dbReference>
<dbReference type="FunFam" id="3.30.1490.110:FF:000001">
    <property type="entry name" value="Cell division protein FtsA"/>
    <property type="match status" value="1"/>
</dbReference>
<evidence type="ECO:0000259" key="7">
    <source>
        <dbReference type="SMART" id="SM00842"/>
    </source>
</evidence>
<dbReference type="NCBIfam" id="NF007009">
    <property type="entry name" value="PRK09472.1"/>
    <property type="match status" value="1"/>
</dbReference>
<comment type="subcellular location">
    <subcellularLocation>
        <location evidence="5">Cell membrane</location>
        <topology evidence="5">Peripheral membrane protein</topology>
        <orientation evidence="5">Cytoplasmic side</orientation>
    </subcellularLocation>
    <text evidence="5">Localizes to the Z ring in an FtsZ-dependent manner. Targeted to the membrane through a conserved C-terminal amphipathic helix.</text>
</comment>
<organism evidence="8 9">
    <name type="scientific">Buchnera aphidicola</name>
    <name type="common">Sarucallis kahawaluokalani</name>
    <dbReference type="NCBI Taxonomy" id="1241878"/>
    <lineage>
        <taxon>Bacteria</taxon>
        <taxon>Pseudomonadati</taxon>
        <taxon>Pseudomonadota</taxon>
        <taxon>Gammaproteobacteria</taxon>
        <taxon>Enterobacterales</taxon>
        <taxon>Erwiniaceae</taxon>
        <taxon>Buchnera</taxon>
    </lineage>
</organism>
<accession>A0A4D6YHX6</accession>
<dbReference type="InterPro" id="IPR003494">
    <property type="entry name" value="SHS2_FtsA"/>
</dbReference>
<dbReference type="HAMAP" id="MF_02033">
    <property type="entry name" value="FtsA"/>
    <property type="match status" value="1"/>
</dbReference>
<dbReference type="Pfam" id="PF14450">
    <property type="entry name" value="FtsA"/>
    <property type="match status" value="1"/>
</dbReference>
<dbReference type="Gene3D" id="3.30.1490.110">
    <property type="match status" value="1"/>
</dbReference>
<dbReference type="NCBIfam" id="TIGR01174">
    <property type="entry name" value="ftsA"/>
    <property type="match status" value="1"/>
</dbReference>
<dbReference type="PIRSF" id="PIRSF003101">
    <property type="entry name" value="FtsA"/>
    <property type="match status" value="1"/>
</dbReference>
<protein>
    <recommendedName>
        <fullName evidence="5 6">Cell division protein FtsA</fullName>
    </recommendedName>
</protein>
<feature type="domain" description="SHS2" evidence="7">
    <location>
        <begin position="10"/>
        <end position="196"/>
    </location>
</feature>
<keyword evidence="2 5" id="KW-0132">Cell division</keyword>
<dbReference type="InterPro" id="IPR043129">
    <property type="entry name" value="ATPase_NBD"/>
</dbReference>
<dbReference type="Gene3D" id="3.30.420.40">
    <property type="match status" value="1"/>
</dbReference>
<keyword evidence="4 5" id="KW-0131">Cell cycle</keyword>
<sequence length="421" mass="47159">MMINKKNKIIAGLEVGTTKIVILVGEILMNKVINIIGIGQCLSKGIDKGNINNLNSLISCIKKAIYQAEVIAECHISSVYLALSNQYIKCKNEIGIVPIYNNEVTQHDIEYAIYTAQSVKLNHDYNILHVIPQEYSIDQDFGIKNPIGLSGFRMQAAVHLITYKNTLKQNLIKAVESCNIQVNKIIFSGLASSQAVLTLEEKQSGVCMIDIGSGNINIVIYINGYIQYSCVLPYAGNTVTNDIAYIFNTSFHNAEIIKKKYGSIVLSELTASELIEISNLYGISTKKMQQNILVDVIEARYTELLNMINDIILKIQTKLYHSGKPYFLGSGIVITGGGSKTTSLKYLAEKIFNTQVRIGKPINIQTYNDQILNPDYSTVIGLLKYGIQVNNHTINDINKPKNLKKWFDYFQNWVKKIIKIQ</sequence>
<name>A0A4D6YHX6_9GAMM</name>
<dbReference type="OrthoDB" id="9810567at2"/>
<dbReference type="GO" id="GO:0009898">
    <property type="term" value="C:cytoplasmic side of plasma membrane"/>
    <property type="evidence" value="ECO:0007669"/>
    <property type="project" value="UniProtKB-UniRule"/>
</dbReference>
<dbReference type="Proteomes" id="UP000298685">
    <property type="component" value="Chromosome"/>
</dbReference>
<evidence type="ECO:0000256" key="6">
    <source>
        <dbReference type="PIRNR" id="PIRNR003101"/>
    </source>
</evidence>
<dbReference type="InterPro" id="IPR050696">
    <property type="entry name" value="FtsA/MreB"/>
</dbReference>
<gene>
    <name evidence="5 8" type="primary">ftsA</name>
    <name evidence="8" type="ORF">D9V78_00760</name>
</gene>
<dbReference type="GO" id="GO:0032153">
    <property type="term" value="C:cell division site"/>
    <property type="evidence" value="ECO:0007669"/>
    <property type="project" value="UniProtKB-UniRule"/>
</dbReference>
<proteinExistence type="inferred from homology"/>
<evidence type="ECO:0000313" key="9">
    <source>
        <dbReference type="Proteomes" id="UP000298685"/>
    </source>
</evidence>
<evidence type="ECO:0000256" key="3">
    <source>
        <dbReference type="ARBA" id="ARBA00023136"/>
    </source>
</evidence>
<evidence type="ECO:0000313" key="8">
    <source>
        <dbReference type="EMBL" id="QCI25951.1"/>
    </source>
</evidence>
<dbReference type="SMART" id="SM00842">
    <property type="entry name" value="FtsA"/>
    <property type="match status" value="1"/>
</dbReference>
<dbReference type="PANTHER" id="PTHR32432:SF4">
    <property type="entry name" value="CELL DIVISION PROTEIN FTSA"/>
    <property type="match status" value="1"/>
</dbReference>
<dbReference type="PANTHER" id="PTHR32432">
    <property type="entry name" value="CELL DIVISION PROTEIN FTSA-RELATED"/>
    <property type="match status" value="1"/>
</dbReference>
<dbReference type="AlphaFoldDB" id="A0A4D6YHX6"/>
<comment type="function">
    <text evidence="5 6">Cell division protein that is involved in the assembly of the Z ring. May serve as a membrane anchor for the Z ring.</text>
</comment>
<comment type="similarity">
    <text evidence="5 6">Belongs to the FtsA/MreB family.</text>
</comment>
<dbReference type="GO" id="GO:0043093">
    <property type="term" value="P:FtsZ-dependent cytokinesis"/>
    <property type="evidence" value="ECO:0007669"/>
    <property type="project" value="UniProtKB-UniRule"/>
</dbReference>
<dbReference type="SUPFAM" id="SSF53067">
    <property type="entry name" value="Actin-like ATPase domain"/>
    <property type="match status" value="2"/>
</dbReference>
<dbReference type="Pfam" id="PF02491">
    <property type="entry name" value="SHS2_FTSA"/>
    <property type="match status" value="1"/>
</dbReference>
<evidence type="ECO:0000256" key="2">
    <source>
        <dbReference type="ARBA" id="ARBA00022618"/>
    </source>
</evidence>
<reference evidence="8 9" key="1">
    <citation type="submission" date="2018-10" db="EMBL/GenBank/DDBJ databases">
        <title>Comparative functional genomics of the obligate endosymbiont Buchnera aphidicola.</title>
        <authorList>
            <person name="Chong R.A."/>
        </authorList>
    </citation>
    <scope>NUCLEOTIDE SEQUENCE [LARGE SCALE GENOMIC DNA]</scope>
    <source>
        <strain evidence="8 9">Ska</strain>
    </source>
</reference>
<evidence type="ECO:0000256" key="4">
    <source>
        <dbReference type="ARBA" id="ARBA00023306"/>
    </source>
</evidence>
<dbReference type="CDD" id="cd24048">
    <property type="entry name" value="ASKHA_NBD_FtsA"/>
    <property type="match status" value="1"/>
</dbReference>
<dbReference type="InterPro" id="IPR020823">
    <property type="entry name" value="Cell_div_FtsA"/>
</dbReference>